<evidence type="ECO:0000313" key="1">
    <source>
        <dbReference type="EMBL" id="KRX91001.1"/>
    </source>
</evidence>
<dbReference type="AlphaFoldDB" id="A0A0V0XT77"/>
<gene>
    <name evidence="1" type="ORF">T4E_9640</name>
</gene>
<protein>
    <submittedName>
        <fullName evidence="1">Uncharacterized protein</fullName>
    </submittedName>
</protein>
<organism evidence="1 2">
    <name type="scientific">Trichinella pseudospiralis</name>
    <name type="common">Parasitic roundworm</name>
    <dbReference type="NCBI Taxonomy" id="6337"/>
    <lineage>
        <taxon>Eukaryota</taxon>
        <taxon>Metazoa</taxon>
        <taxon>Ecdysozoa</taxon>
        <taxon>Nematoda</taxon>
        <taxon>Enoplea</taxon>
        <taxon>Dorylaimia</taxon>
        <taxon>Trichinellida</taxon>
        <taxon>Trichinellidae</taxon>
        <taxon>Trichinella</taxon>
    </lineage>
</organism>
<dbReference type="EMBL" id="JYDU01000149">
    <property type="protein sequence ID" value="KRX91001.1"/>
    <property type="molecule type" value="Genomic_DNA"/>
</dbReference>
<name>A0A0V0XT77_TRIPS</name>
<evidence type="ECO:0000313" key="2">
    <source>
        <dbReference type="Proteomes" id="UP000054815"/>
    </source>
</evidence>
<reference evidence="1 2" key="1">
    <citation type="submission" date="2015-01" db="EMBL/GenBank/DDBJ databases">
        <title>Evolution of Trichinella species and genotypes.</title>
        <authorList>
            <person name="Korhonen P.K."/>
            <person name="Edoardo P."/>
            <person name="Giuseppe L.R."/>
            <person name="Gasser R.B."/>
        </authorList>
    </citation>
    <scope>NUCLEOTIDE SEQUENCE [LARGE SCALE GENOMIC DNA]</scope>
    <source>
        <strain evidence="1">ISS141</strain>
    </source>
</reference>
<comment type="caution">
    <text evidence="1">The sequence shown here is derived from an EMBL/GenBank/DDBJ whole genome shotgun (WGS) entry which is preliminary data.</text>
</comment>
<dbReference type="Proteomes" id="UP000054815">
    <property type="component" value="Unassembled WGS sequence"/>
</dbReference>
<sequence>MGRAEPQKKITSMIERHTVIDQTDRNERLHDIIAVRSFHSIRCNAAVKMEKKEKNYKQNSKADRCLAGKADINMAH</sequence>
<accession>A0A0V0XT77</accession>
<proteinExistence type="predicted"/>